<dbReference type="PANTHER" id="PTHR34301:SF8">
    <property type="entry name" value="ATPASE DOMAIN-CONTAINING PROTEIN"/>
    <property type="match status" value="1"/>
</dbReference>
<dbReference type="Proteomes" id="UP001302329">
    <property type="component" value="Unassembled WGS sequence"/>
</dbReference>
<name>A0ABU5SUC2_9CYAN</name>
<feature type="domain" description="ORC1/DEAH AAA+ ATPase" evidence="1">
    <location>
        <begin position="89"/>
        <end position="231"/>
    </location>
</feature>
<dbReference type="InterPro" id="IPR027417">
    <property type="entry name" value="P-loop_NTPase"/>
</dbReference>
<reference evidence="2 3" key="1">
    <citation type="submission" date="2023-12" db="EMBL/GenBank/DDBJ databases">
        <title>Baltic Sea Cyanobacteria.</title>
        <authorList>
            <person name="Delbaje E."/>
            <person name="Fewer D.P."/>
            <person name="Shishido T.K."/>
        </authorList>
    </citation>
    <scope>NUCLEOTIDE SEQUENCE [LARGE SCALE GENOMIC DNA]</scope>
    <source>
        <strain evidence="2 3">UHCC 0281</strain>
    </source>
</reference>
<evidence type="ECO:0000313" key="3">
    <source>
        <dbReference type="Proteomes" id="UP001302329"/>
    </source>
</evidence>
<protein>
    <submittedName>
        <fullName evidence="2">AAA family ATPase</fullName>
    </submittedName>
</protein>
<comment type="caution">
    <text evidence="2">The sequence shown here is derived from an EMBL/GenBank/DDBJ whole genome shotgun (WGS) entry which is preliminary data.</text>
</comment>
<evidence type="ECO:0000259" key="1">
    <source>
        <dbReference type="Pfam" id="PF13401"/>
    </source>
</evidence>
<dbReference type="InterPro" id="IPR049945">
    <property type="entry name" value="AAA_22"/>
</dbReference>
<keyword evidence="3" id="KW-1185">Reference proteome</keyword>
<dbReference type="RefSeq" id="WP_323356187.1">
    <property type="nucleotide sequence ID" value="NZ_JAYGHY010000013.1"/>
</dbReference>
<gene>
    <name evidence="2" type="ORF">VB739_05970</name>
</gene>
<proteinExistence type="predicted"/>
<dbReference type="PANTHER" id="PTHR34301">
    <property type="entry name" value="DNA-BINDING PROTEIN-RELATED"/>
    <property type="match status" value="1"/>
</dbReference>
<sequence length="575" mass="66889">MSKIKTLLSENNDIPATIPFAFHEGGALFSKEKNIGEATFVEQRFRQSFHCQDLFCYRNPLKDDSLFYGRTSILAECVGRHRAGENTGVFGLRKSGKTSVLYALQRQLDNNESLSILVDCNRFGLNRWNQVLGHIIKEYKRKLGSKVRVAAEEIEYDPKNAQQLFTDDFFRVYESKKSRKALLMFDEIERMTPETGTGSWRSDDDFIHFWHAIRNLTQLHTDKCTYLISGTNPCALESTYWFNRLENPIFQHAKPIYLPSFGFEEMKKMLNEIGFYMGLEFKDDAIYYLLQKFGGHPFLTRQACSGLNKLLSDQSKPILIDNLTWSKHIESSLHHISSYLKLIVDALRFFPDEYEMLKIMVTEGSETFEEYAVNNRELIHHLEGYGIISKTPLGYEIAIDCIRDHLSSKWKYSKRGVSQEEKELELSGRRNRLERNIRKLIKRSLKQSARNRKCNNGDESAMPIDEFCLNRVYRSLTEDRRTRLMNKDYSFDDLLGGQSPLFLLELSSIISKNWVEGFSSFFGEHQKERVRLYLGDINSTEGGGRNDCHAKDISDSDFESVRTKFTYFEELLEDE</sequence>
<organism evidence="2 3">
    <name type="scientific">Cyanobium gracile UHCC 0281</name>
    <dbReference type="NCBI Taxonomy" id="3110309"/>
    <lineage>
        <taxon>Bacteria</taxon>
        <taxon>Bacillati</taxon>
        <taxon>Cyanobacteriota</taxon>
        <taxon>Cyanophyceae</taxon>
        <taxon>Synechococcales</taxon>
        <taxon>Prochlorococcaceae</taxon>
        <taxon>Cyanobium</taxon>
    </lineage>
</organism>
<evidence type="ECO:0000313" key="2">
    <source>
        <dbReference type="EMBL" id="MEA5442093.1"/>
    </source>
</evidence>
<dbReference type="Pfam" id="PF13401">
    <property type="entry name" value="AAA_22"/>
    <property type="match status" value="1"/>
</dbReference>
<dbReference type="EMBL" id="JAYGHY010000013">
    <property type="protein sequence ID" value="MEA5442093.1"/>
    <property type="molecule type" value="Genomic_DNA"/>
</dbReference>
<dbReference type="Gene3D" id="3.40.50.300">
    <property type="entry name" value="P-loop containing nucleotide triphosphate hydrolases"/>
    <property type="match status" value="1"/>
</dbReference>
<dbReference type="SUPFAM" id="SSF52540">
    <property type="entry name" value="P-loop containing nucleoside triphosphate hydrolases"/>
    <property type="match status" value="1"/>
</dbReference>
<accession>A0ABU5SUC2</accession>